<evidence type="ECO:0000256" key="1">
    <source>
        <dbReference type="ARBA" id="ARBA00004115"/>
    </source>
</evidence>
<feature type="chain" id="PRO_5020599610" description="Translocon-associated protein subunit alpha" evidence="10">
    <location>
        <begin position="28"/>
        <end position="235"/>
    </location>
</feature>
<evidence type="ECO:0000313" key="12">
    <source>
        <dbReference type="Proteomes" id="UP000268162"/>
    </source>
</evidence>
<evidence type="ECO:0000256" key="4">
    <source>
        <dbReference type="ARBA" id="ARBA00022824"/>
    </source>
</evidence>
<dbReference type="GO" id="GO:0005789">
    <property type="term" value="C:endoplasmic reticulum membrane"/>
    <property type="evidence" value="ECO:0007669"/>
    <property type="project" value="UniProtKB-SubCell"/>
</dbReference>
<evidence type="ECO:0000256" key="5">
    <source>
        <dbReference type="ARBA" id="ARBA00022989"/>
    </source>
</evidence>
<organism evidence="11 12">
    <name type="scientific">Dimargaris cristalligena</name>
    <dbReference type="NCBI Taxonomy" id="215637"/>
    <lineage>
        <taxon>Eukaryota</taxon>
        <taxon>Fungi</taxon>
        <taxon>Fungi incertae sedis</taxon>
        <taxon>Zoopagomycota</taxon>
        <taxon>Kickxellomycotina</taxon>
        <taxon>Dimargaritomycetes</taxon>
        <taxon>Dimargaritales</taxon>
        <taxon>Dimargaritaceae</taxon>
        <taxon>Dimargaris</taxon>
    </lineage>
</organism>
<proteinExistence type="inferred from homology"/>
<gene>
    <name evidence="11" type="ORF">BJ085DRAFT_38689</name>
</gene>
<keyword evidence="4" id="KW-0256">Endoplasmic reticulum</keyword>
<comment type="subcellular location">
    <subcellularLocation>
        <location evidence="1">Endoplasmic reticulum membrane</location>
        <topology evidence="1">Single-pass type I membrane protein</topology>
    </subcellularLocation>
</comment>
<dbReference type="InterPro" id="IPR005595">
    <property type="entry name" value="TRAP_alpha"/>
</dbReference>
<evidence type="ECO:0000256" key="8">
    <source>
        <dbReference type="ARBA" id="ARBA00038311"/>
    </source>
</evidence>
<keyword evidence="3 10" id="KW-0732">Signal</keyword>
<evidence type="ECO:0000256" key="3">
    <source>
        <dbReference type="ARBA" id="ARBA00022729"/>
    </source>
</evidence>
<feature type="signal peptide" evidence="10">
    <location>
        <begin position="1"/>
        <end position="27"/>
    </location>
</feature>
<dbReference type="PANTHER" id="PTHR12924">
    <property type="entry name" value="TRANSLOCON-ASSOCIATED PROTEIN, ALPHA SUBUNIT"/>
    <property type="match status" value="1"/>
</dbReference>
<accession>A0A4P9ZMX4</accession>
<comment type="function">
    <text evidence="7">Is probably involved in a pathway contributing to genomic integrity.</text>
</comment>
<keyword evidence="5 9" id="KW-1133">Transmembrane helix</keyword>
<name>A0A4P9ZMX4_9FUNG</name>
<evidence type="ECO:0008006" key="13">
    <source>
        <dbReference type="Google" id="ProtNLM"/>
    </source>
</evidence>
<dbReference type="Pfam" id="PF03896">
    <property type="entry name" value="TRAP_alpha"/>
    <property type="match status" value="1"/>
</dbReference>
<feature type="transmembrane region" description="Helical" evidence="9">
    <location>
        <begin position="162"/>
        <end position="180"/>
    </location>
</feature>
<evidence type="ECO:0000256" key="2">
    <source>
        <dbReference type="ARBA" id="ARBA00022692"/>
    </source>
</evidence>
<protein>
    <recommendedName>
        <fullName evidence="13">Translocon-associated protein subunit alpha</fullName>
    </recommendedName>
</protein>
<evidence type="ECO:0000256" key="10">
    <source>
        <dbReference type="SAM" id="SignalP"/>
    </source>
</evidence>
<comment type="similarity">
    <text evidence="8">Belongs to the IRC22 family.</text>
</comment>
<evidence type="ECO:0000313" key="11">
    <source>
        <dbReference type="EMBL" id="RKP34647.1"/>
    </source>
</evidence>
<evidence type="ECO:0000256" key="9">
    <source>
        <dbReference type="SAM" id="Phobius"/>
    </source>
</evidence>
<evidence type="ECO:0000256" key="7">
    <source>
        <dbReference type="ARBA" id="ARBA00037565"/>
    </source>
</evidence>
<dbReference type="AlphaFoldDB" id="A0A4P9ZMX4"/>
<keyword evidence="2 9" id="KW-0812">Transmembrane</keyword>
<evidence type="ECO:0000256" key="6">
    <source>
        <dbReference type="ARBA" id="ARBA00023136"/>
    </source>
</evidence>
<dbReference type="PANTHER" id="PTHR12924:SF0">
    <property type="entry name" value="TRANSLOCON-ASSOCIATED PROTEIN SUBUNIT ALPHA"/>
    <property type="match status" value="1"/>
</dbReference>
<keyword evidence="6 9" id="KW-0472">Membrane</keyword>
<keyword evidence="12" id="KW-1185">Reference proteome</keyword>
<sequence>MFSSIASPRNLALCALILLVASPGSLATDETLIEPKVALTTTFSAKYPNTIVNSESNRVTISLTNEDEKLYIIDRIRAYLYPIYDHSKPLRTLEPARFTTKLFHNAQLDLPYRFTPLLDVGDTSLTLVVELSDKEGNTFKKVAFNETITVIDPSIVSFDPQLWSIYLMILGVLVGAGYWAKITYIDEKVKPIHPAIAKSMEANTNAEVDPDEWIADHLKADKSRKSRSGIKKKAA</sequence>
<reference evidence="12" key="1">
    <citation type="journal article" date="2018" name="Nat. Microbiol.">
        <title>Leveraging single-cell genomics to expand the fungal tree of life.</title>
        <authorList>
            <person name="Ahrendt S.R."/>
            <person name="Quandt C.A."/>
            <person name="Ciobanu D."/>
            <person name="Clum A."/>
            <person name="Salamov A."/>
            <person name="Andreopoulos B."/>
            <person name="Cheng J.F."/>
            <person name="Woyke T."/>
            <person name="Pelin A."/>
            <person name="Henrissat B."/>
            <person name="Reynolds N.K."/>
            <person name="Benny G.L."/>
            <person name="Smith M.E."/>
            <person name="James T.Y."/>
            <person name="Grigoriev I.V."/>
        </authorList>
    </citation>
    <scope>NUCLEOTIDE SEQUENCE [LARGE SCALE GENOMIC DNA]</scope>
    <source>
        <strain evidence="12">RSA 468</strain>
    </source>
</reference>
<dbReference type="EMBL" id="ML003123">
    <property type="protein sequence ID" value="RKP34647.1"/>
    <property type="molecule type" value="Genomic_DNA"/>
</dbReference>
<dbReference type="OrthoDB" id="1926781at2759"/>
<dbReference type="Proteomes" id="UP000268162">
    <property type="component" value="Unassembled WGS sequence"/>
</dbReference>